<gene>
    <name evidence="2" type="ORF">EYE40_14155</name>
</gene>
<comment type="caution">
    <text evidence="2">The sequence shown here is derived from an EMBL/GenBank/DDBJ whole genome shotgun (WGS) entry which is preliminary data.</text>
</comment>
<dbReference type="EMBL" id="SISG01000001">
    <property type="protein sequence ID" value="TBN58443.1"/>
    <property type="molecule type" value="Genomic_DNA"/>
</dbReference>
<evidence type="ECO:0000313" key="2">
    <source>
        <dbReference type="EMBL" id="TBN58443.1"/>
    </source>
</evidence>
<keyword evidence="1" id="KW-0812">Transmembrane</keyword>
<sequence>MPNDTTAILRLTDFSGRLLLAFYGLATTLVAILNLPGLHWPVTGIAALVMLWVSLVLLGLPGLQPFSLPPTIALVVLTTLISLISPWSIRDLANPGYATWHMGTVTFILLVLALRGRPGFAWLGFGLFTALTLFWTVSTDQALISGVENVLRQGANLLIGTLFARFLVRASETITAIQSKQLTGTAQHAARAAEVEERELQVERLERNARPALEQILANKTFTDRELLDFDLLEATLRDGIRAAGFSSERLAAETRAARERGLHVVLLDDRGEELVDGDRERVENALIAELHASAGGTITARLSPYGREDVATIVVDEDGVFRRIVVGLDEVEVTYLGQ</sequence>
<keyword evidence="1" id="KW-0472">Membrane</keyword>
<organism evidence="2 3">
    <name type="scientific">Glaciihabitans arcticus</name>
    <dbReference type="NCBI Taxonomy" id="2668039"/>
    <lineage>
        <taxon>Bacteria</taxon>
        <taxon>Bacillati</taxon>
        <taxon>Actinomycetota</taxon>
        <taxon>Actinomycetes</taxon>
        <taxon>Micrococcales</taxon>
        <taxon>Microbacteriaceae</taxon>
        <taxon>Glaciihabitans</taxon>
    </lineage>
</organism>
<proteinExistence type="predicted"/>
<reference evidence="3" key="1">
    <citation type="submission" date="2019-02" db="EMBL/GenBank/DDBJ databases">
        <title>Glaciihabitans arcticus sp. nov., a psychrotolerant bacterium isolated from polar soil.</title>
        <authorList>
            <person name="Dahal R.H."/>
        </authorList>
    </citation>
    <scope>NUCLEOTIDE SEQUENCE [LARGE SCALE GENOMIC DNA]</scope>
    <source>
        <strain evidence="3">RP-3-7</strain>
    </source>
</reference>
<keyword evidence="1" id="KW-1133">Transmembrane helix</keyword>
<feature type="transmembrane region" description="Helical" evidence="1">
    <location>
        <begin position="72"/>
        <end position="89"/>
    </location>
</feature>
<dbReference type="Proteomes" id="UP000294194">
    <property type="component" value="Unassembled WGS sequence"/>
</dbReference>
<feature type="transmembrane region" description="Helical" evidence="1">
    <location>
        <begin position="95"/>
        <end position="113"/>
    </location>
</feature>
<protein>
    <submittedName>
        <fullName evidence="2">Uncharacterized protein</fullName>
    </submittedName>
</protein>
<evidence type="ECO:0000313" key="3">
    <source>
        <dbReference type="Proteomes" id="UP000294194"/>
    </source>
</evidence>
<feature type="transmembrane region" description="Helical" evidence="1">
    <location>
        <begin position="120"/>
        <end position="138"/>
    </location>
</feature>
<evidence type="ECO:0000256" key="1">
    <source>
        <dbReference type="SAM" id="Phobius"/>
    </source>
</evidence>
<feature type="transmembrane region" description="Helical" evidence="1">
    <location>
        <begin position="42"/>
        <end position="60"/>
    </location>
</feature>
<keyword evidence="3" id="KW-1185">Reference proteome</keyword>
<dbReference type="RefSeq" id="WP_130982620.1">
    <property type="nucleotide sequence ID" value="NZ_SISG01000001.1"/>
</dbReference>
<accession>A0A4Q9H006</accession>
<dbReference type="AlphaFoldDB" id="A0A4Q9H006"/>
<feature type="transmembrane region" description="Helical" evidence="1">
    <location>
        <begin position="18"/>
        <end position="36"/>
    </location>
</feature>
<name>A0A4Q9H006_9MICO</name>